<feature type="transmembrane region" description="Helical" evidence="5">
    <location>
        <begin position="344"/>
        <end position="364"/>
    </location>
</feature>
<organism evidence="7 8">
    <name type="scientific">Amnibacterium flavum</name>
    <dbReference type="NCBI Taxonomy" id="2173173"/>
    <lineage>
        <taxon>Bacteria</taxon>
        <taxon>Bacillati</taxon>
        <taxon>Actinomycetota</taxon>
        <taxon>Actinomycetes</taxon>
        <taxon>Micrococcales</taxon>
        <taxon>Microbacteriaceae</taxon>
        <taxon>Amnibacterium</taxon>
    </lineage>
</organism>
<feature type="transmembrane region" description="Helical" evidence="5">
    <location>
        <begin position="75"/>
        <end position="96"/>
    </location>
</feature>
<feature type="transmembrane region" description="Helical" evidence="5">
    <location>
        <begin position="204"/>
        <end position="222"/>
    </location>
</feature>
<reference evidence="7 8" key="1">
    <citation type="submission" date="2018-05" db="EMBL/GenBank/DDBJ databases">
        <title>Amnibacterium sp. M8JJ-5, whole genome shotgun sequence.</title>
        <authorList>
            <person name="Tuo L."/>
        </authorList>
    </citation>
    <scope>NUCLEOTIDE SEQUENCE [LARGE SCALE GENOMIC DNA]</scope>
    <source>
        <strain evidence="7 8">M8JJ-5</strain>
    </source>
</reference>
<dbReference type="Proteomes" id="UP000244893">
    <property type="component" value="Unassembled WGS sequence"/>
</dbReference>
<dbReference type="AlphaFoldDB" id="A0A2V1HYJ6"/>
<evidence type="ECO:0000256" key="5">
    <source>
        <dbReference type="SAM" id="Phobius"/>
    </source>
</evidence>
<evidence type="ECO:0000259" key="6">
    <source>
        <dbReference type="Pfam" id="PF04932"/>
    </source>
</evidence>
<feature type="transmembrane region" description="Helical" evidence="5">
    <location>
        <begin position="376"/>
        <end position="394"/>
    </location>
</feature>
<accession>A0A2V1HYJ6</accession>
<dbReference type="GO" id="GO:0016020">
    <property type="term" value="C:membrane"/>
    <property type="evidence" value="ECO:0007669"/>
    <property type="project" value="UniProtKB-SubCell"/>
</dbReference>
<evidence type="ECO:0000256" key="2">
    <source>
        <dbReference type="ARBA" id="ARBA00022692"/>
    </source>
</evidence>
<evidence type="ECO:0000313" key="7">
    <source>
        <dbReference type="EMBL" id="PVZ95877.1"/>
    </source>
</evidence>
<sequence length="431" mass="46534">MNSARAPRHPHLRAVVDVLESPRFSAVLATVSIGTVLLTHAVRSMIGWPGLIAALATLAVMAGAVLYVRRDQFEWLGILPVTLLAFVGWSIVSTLWSQYQWTTVSGVLYQVVVGLLAVFVAIGRDLIQIVRAFGDVFRLVLGVSLAVEILSGIIFDVPIKFLGVLGNIAIGGPIQGLMGSRNMLGLITLIAVITFAVESGTRSVRRETTIASLVLAGVVFVLTRSPVASFAGLVVALAAVALLLIRRTPAERRQGTQIGFGILAVVAAAVAYFARGPIVGLFNAGGELQVRLSLWRQTWALTQLHFTEGWGWAGSWRPDVLPFLAIRTTNGRIPTSALDAYIDVWFQLGLIGLVIFVAFLGLALTRSWIVASNRRNVAHVWPALVLVALAFVSAAESAILTEWGWFLFVVCAVKAAQELSWRRGLRRTEVG</sequence>
<feature type="transmembrane region" description="Helical" evidence="5">
    <location>
        <begin position="257"/>
        <end position="274"/>
    </location>
</feature>
<protein>
    <submittedName>
        <fullName evidence="7">Exopolysaccharide production protein</fullName>
    </submittedName>
</protein>
<gene>
    <name evidence="7" type="ORF">DDQ50_05275</name>
</gene>
<dbReference type="PANTHER" id="PTHR37422:SF13">
    <property type="entry name" value="LIPOPOLYSACCHARIDE BIOSYNTHESIS PROTEIN PA4999-RELATED"/>
    <property type="match status" value="1"/>
</dbReference>
<keyword evidence="4 5" id="KW-0472">Membrane</keyword>
<keyword evidence="8" id="KW-1185">Reference proteome</keyword>
<feature type="transmembrane region" description="Helical" evidence="5">
    <location>
        <begin position="21"/>
        <end position="42"/>
    </location>
</feature>
<evidence type="ECO:0000256" key="4">
    <source>
        <dbReference type="ARBA" id="ARBA00023136"/>
    </source>
</evidence>
<dbReference type="Pfam" id="PF04932">
    <property type="entry name" value="Wzy_C"/>
    <property type="match status" value="1"/>
</dbReference>
<evidence type="ECO:0000256" key="3">
    <source>
        <dbReference type="ARBA" id="ARBA00022989"/>
    </source>
</evidence>
<feature type="transmembrane region" description="Helical" evidence="5">
    <location>
        <begin position="228"/>
        <end position="245"/>
    </location>
</feature>
<feature type="transmembrane region" description="Helical" evidence="5">
    <location>
        <begin position="139"/>
        <end position="159"/>
    </location>
</feature>
<comment type="subcellular location">
    <subcellularLocation>
        <location evidence="1">Membrane</location>
        <topology evidence="1">Multi-pass membrane protein</topology>
    </subcellularLocation>
</comment>
<feature type="transmembrane region" description="Helical" evidence="5">
    <location>
        <begin position="108"/>
        <end position="127"/>
    </location>
</feature>
<keyword evidence="2 5" id="KW-0812">Transmembrane</keyword>
<name>A0A2V1HYJ6_9MICO</name>
<keyword evidence="3 5" id="KW-1133">Transmembrane helix</keyword>
<dbReference type="OrthoDB" id="5123754at2"/>
<evidence type="ECO:0000313" key="8">
    <source>
        <dbReference type="Proteomes" id="UP000244893"/>
    </source>
</evidence>
<dbReference type="PANTHER" id="PTHR37422">
    <property type="entry name" value="TEICHURONIC ACID BIOSYNTHESIS PROTEIN TUAE"/>
    <property type="match status" value="1"/>
</dbReference>
<feature type="transmembrane region" description="Helical" evidence="5">
    <location>
        <begin position="48"/>
        <end position="68"/>
    </location>
</feature>
<proteinExistence type="predicted"/>
<dbReference type="EMBL" id="QEOP01000001">
    <property type="protein sequence ID" value="PVZ95877.1"/>
    <property type="molecule type" value="Genomic_DNA"/>
</dbReference>
<feature type="transmembrane region" description="Helical" evidence="5">
    <location>
        <begin position="179"/>
        <end position="197"/>
    </location>
</feature>
<comment type="caution">
    <text evidence="7">The sequence shown here is derived from an EMBL/GenBank/DDBJ whole genome shotgun (WGS) entry which is preliminary data.</text>
</comment>
<dbReference type="RefSeq" id="WP_116755611.1">
    <property type="nucleotide sequence ID" value="NZ_JBHUEX010000001.1"/>
</dbReference>
<feature type="domain" description="O-antigen ligase-related" evidence="6">
    <location>
        <begin position="212"/>
        <end position="357"/>
    </location>
</feature>
<evidence type="ECO:0000256" key="1">
    <source>
        <dbReference type="ARBA" id="ARBA00004141"/>
    </source>
</evidence>
<dbReference type="InterPro" id="IPR007016">
    <property type="entry name" value="O-antigen_ligase-rel_domated"/>
</dbReference>
<dbReference type="InterPro" id="IPR051533">
    <property type="entry name" value="WaaL-like"/>
</dbReference>